<evidence type="ECO:0008006" key="3">
    <source>
        <dbReference type="Google" id="ProtNLM"/>
    </source>
</evidence>
<dbReference type="Proteomes" id="UP000257136">
    <property type="component" value="Unassembled WGS sequence"/>
</dbReference>
<evidence type="ECO:0000313" key="2">
    <source>
        <dbReference type="Proteomes" id="UP000257136"/>
    </source>
</evidence>
<proteinExistence type="predicted"/>
<dbReference type="Pfam" id="PF22817">
    <property type="entry name" value="ApeP-like"/>
    <property type="match status" value="1"/>
</dbReference>
<comment type="caution">
    <text evidence="1">The sequence shown here is derived from an EMBL/GenBank/DDBJ whole genome shotgun (WGS) entry which is preliminary data.</text>
</comment>
<dbReference type="EMBL" id="QUNI01000001">
    <property type="protein sequence ID" value="REH01583.1"/>
    <property type="molecule type" value="Genomic_DNA"/>
</dbReference>
<dbReference type="AlphaFoldDB" id="A0A3E0ETP4"/>
<organism evidence="1 2">
    <name type="scientific">Flavobacterium aquicola</name>
    <dbReference type="NCBI Taxonomy" id="1682742"/>
    <lineage>
        <taxon>Bacteria</taxon>
        <taxon>Pseudomonadati</taxon>
        <taxon>Bacteroidota</taxon>
        <taxon>Flavobacteriia</taxon>
        <taxon>Flavobacteriales</taxon>
        <taxon>Flavobacteriaceae</taxon>
        <taxon>Flavobacterium</taxon>
    </lineage>
</organism>
<accession>A0A3E0ETP4</accession>
<protein>
    <recommendedName>
        <fullName evidence="3">Hotdog family 3-hydroxylacyl-ACP dehydratase</fullName>
    </recommendedName>
</protein>
<gene>
    <name evidence="1" type="ORF">C8P67_10161</name>
</gene>
<dbReference type="InterPro" id="IPR029069">
    <property type="entry name" value="HotDog_dom_sf"/>
</dbReference>
<sequence>MNKKETSKHINSNHYLPHRAPMLMVDFILEIDDEKVDTVFEIKTENIFLKNDFFTESGLIENMAQTCSMIVAKDYFVDENNNDKTGANVIGFISGIKTLKIYSLPKVNSTLVTKAVLISKFISDSYSLCTIKCKTFKGDEMLLEGEITLFIQNNNS</sequence>
<evidence type="ECO:0000313" key="1">
    <source>
        <dbReference type="EMBL" id="REH01583.1"/>
    </source>
</evidence>
<dbReference type="Gene3D" id="3.10.129.10">
    <property type="entry name" value="Hotdog Thioesterase"/>
    <property type="match status" value="1"/>
</dbReference>
<dbReference type="SUPFAM" id="SSF54637">
    <property type="entry name" value="Thioesterase/thiol ester dehydrase-isomerase"/>
    <property type="match status" value="1"/>
</dbReference>
<name>A0A3E0ETP4_9FLAO</name>
<keyword evidence="2" id="KW-1185">Reference proteome</keyword>
<dbReference type="RefSeq" id="WP_245980349.1">
    <property type="nucleotide sequence ID" value="NZ_QUNI01000001.1"/>
</dbReference>
<dbReference type="InterPro" id="IPR016776">
    <property type="entry name" value="ApeP-like_dehydratase"/>
</dbReference>
<reference evidence="1 2" key="1">
    <citation type="submission" date="2018-08" db="EMBL/GenBank/DDBJ databases">
        <title>Genomic Encyclopedia of Archaeal and Bacterial Type Strains, Phase II (KMG-II): from individual species to whole genera.</title>
        <authorList>
            <person name="Goeker M."/>
        </authorList>
    </citation>
    <scope>NUCLEOTIDE SEQUENCE [LARGE SCALE GENOMIC DNA]</scope>
    <source>
        <strain evidence="1 2">DSM 100880</strain>
    </source>
</reference>